<feature type="chain" id="PRO_5001777566" evidence="10">
    <location>
        <begin position="28"/>
        <end position="1014"/>
    </location>
</feature>
<comment type="subcellular location">
    <subcellularLocation>
        <location evidence="1 8">Cell outer membrane</location>
        <topology evidence="1 8">Multi-pass membrane protein</topology>
    </subcellularLocation>
</comment>
<reference evidence="14 16" key="2">
    <citation type="submission" date="2018-03" db="EMBL/GenBank/DDBJ databases">
        <title>Genomic Encyclopedia of Archaeal and Bacterial Type Strains, Phase II (KMG-II): from individual species to whole genera.</title>
        <authorList>
            <person name="Goeker M."/>
        </authorList>
    </citation>
    <scope>NUCLEOTIDE SEQUENCE [LARGE SCALE GENOMIC DNA]</scope>
    <source>
        <strain evidence="14 16">DSM 22727</strain>
    </source>
</reference>
<name>A0A084JVC0_NONUL</name>
<evidence type="ECO:0000313" key="13">
    <source>
        <dbReference type="EMBL" id="KEZ92904.1"/>
    </source>
</evidence>
<evidence type="ECO:0000256" key="1">
    <source>
        <dbReference type="ARBA" id="ARBA00004571"/>
    </source>
</evidence>
<dbReference type="Pfam" id="PF00593">
    <property type="entry name" value="TonB_dep_Rec_b-barrel"/>
    <property type="match status" value="1"/>
</dbReference>
<comment type="similarity">
    <text evidence="8 9">Belongs to the TonB-dependent receptor family.</text>
</comment>
<evidence type="ECO:0000256" key="8">
    <source>
        <dbReference type="PROSITE-ProRule" id="PRU01360"/>
    </source>
</evidence>
<keyword evidence="13" id="KW-0675">Receptor</keyword>
<evidence type="ECO:0000259" key="11">
    <source>
        <dbReference type="Pfam" id="PF00593"/>
    </source>
</evidence>
<dbReference type="InterPro" id="IPR036942">
    <property type="entry name" value="Beta-barrel_TonB_sf"/>
</dbReference>
<keyword evidence="10" id="KW-0732">Signal</keyword>
<sequence length="1014" mass="109941">MQKTNPNKFLNISTLLGCMLFAMFSYAQTTVTGKVIDEQTEPLLGVTVLIKGSSSATTTDIDGNYSINVADAAAATIVYSYVGYATMEVPVNNQSIINVTLKEDLALLDQIVVVGYGTRKKSDVTGAVSTVKSEELNAYPTLDAAQALQGRAAGVEVQTNNGGEPGAPINIRIRGNTSINANSSPLIVVDGFVGANFPQPADIASIEILKDASATAIYGSRGSNGVVLVTTKRGKVGKLSVEYNFNYSTQRNANELDLLNADQFAAYQQQINPAYIQNDANTDWQDLIYQNGNIQQHQFSFSGGTEDINFYASANYFNQEGVVVNSDFERFTFLSNLDAQVNDKLKLGLNLFASRGSQNGVPTQSDGTLANGGGDDVVASSFRFAPDLGVFDANGNFTINSIGDDIDNPFAVATESVNETKTDLYRANLSLNYEIVEGLTFRTSFGYESENETEGLFRPSSLTITAGGVGGVAAISSFKRSNLLSENFLTYTREVGKGDLTLLGGYSYQNLKNQTYAAGAQQFISDSFSYYNLGGGSVQLIPSSARTISEIQSQFGRVNYDYDDRYLLTATIRRDGASNFAANEKYAVFPSAAIGWKISNESFFENVNSISQLKLRASYGATGNQGISAYQSLARFNSVYAVINGNPVNNVVPDQPANPNLKWETSYQTNIGIDVGLLKDRITISADYYNIDTEDLIIADDSQAEYLGFLTTASLRNIGEVNNKGFEFNINSRNIVGEEFSWSTDFNISTNRNEVTTLLNGEDIFLDASPGYFNIDETHVLREGESTGAFYGYEFRGVYQGGALPEGTAVFSGAVAGDPLYTDIPDENGMIDGEITTADRKILGDPNPDFTFGFNNNFTYKNFDMNIFFQGAVGGDIMNLTALQLYSGDSNATTDILNAWTPTNTDSNIPSVALRAKRISSQFLEDGSYVRLKNISVGYTLPNTFAEKMGVSSLRFAISAQNLFTITNYSGLDPEASYFGAGSVSNRDANTTRGFDFGNYPTLRSFNLSANIKF</sequence>
<feature type="domain" description="TonB-dependent receptor-like beta-barrel" evidence="11">
    <location>
        <begin position="375"/>
        <end position="963"/>
    </location>
</feature>
<evidence type="ECO:0000313" key="15">
    <source>
        <dbReference type="Proteomes" id="UP000028531"/>
    </source>
</evidence>
<keyword evidence="7 8" id="KW-0998">Cell outer membrane</keyword>
<dbReference type="NCBIfam" id="TIGR04057">
    <property type="entry name" value="SusC_RagA_signa"/>
    <property type="match status" value="1"/>
</dbReference>
<dbReference type="Gene3D" id="2.40.170.20">
    <property type="entry name" value="TonB-dependent receptor, beta-barrel domain"/>
    <property type="match status" value="1"/>
</dbReference>
<keyword evidence="4 8" id="KW-0812">Transmembrane</keyword>
<organism evidence="13 15">
    <name type="scientific">Nonlabens ulvanivorans</name>
    <name type="common">Persicivirga ulvanivorans</name>
    <dbReference type="NCBI Taxonomy" id="906888"/>
    <lineage>
        <taxon>Bacteria</taxon>
        <taxon>Pseudomonadati</taxon>
        <taxon>Bacteroidota</taxon>
        <taxon>Flavobacteriia</taxon>
        <taxon>Flavobacteriales</taxon>
        <taxon>Flavobacteriaceae</taxon>
        <taxon>Nonlabens</taxon>
    </lineage>
</organism>
<accession>A0A084JVC0</accession>
<reference evidence="13 15" key="1">
    <citation type="submission" date="2014-07" db="EMBL/GenBank/DDBJ databases">
        <title>Draft genome sequence of Nonlabens ulvanivorans, an ulvan degrading bacterium.</title>
        <authorList>
            <person name="Kopel M."/>
            <person name="Helbert W."/>
            <person name="Henrissat B."/>
            <person name="Doniger T."/>
            <person name="Banin E."/>
        </authorList>
    </citation>
    <scope>NUCLEOTIDE SEQUENCE [LARGE SCALE GENOMIC DNA]</scope>
    <source>
        <strain evidence="13 15">PLR</strain>
    </source>
</reference>
<evidence type="ECO:0000256" key="5">
    <source>
        <dbReference type="ARBA" id="ARBA00023077"/>
    </source>
</evidence>
<dbReference type="InterPro" id="IPR012910">
    <property type="entry name" value="Plug_dom"/>
</dbReference>
<dbReference type="Proteomes" id="UP000239997">
    <property type="component" value="Unassembled WGS sequence"/>
</dbReference>
<dbReference type="RefSeq" id="WP_036584306.1">
    <property type="nucleotide sequence ID" value="NZ_JPJI01000032.1"/>
</dbReference>
<dbReference type="GO" id="GO:0009279">
    <property type="term" value="C:cell outer membrane"/>
    <property type="evidence" value="ECO:0007669"/>
    <property type="project" value="UniProtKB-SubCell"/>
</dbReference>
<evidence type="ECO:0000256" key="4">
    <source>
        <dbReference type="ARBA" id="ARBA00022692"/>
    </source>
</evidence>
<dbReference type="EMBL" id="JPJI01000032">
    <property type="protein sequence ID" value="KEZ92904.1"/>
    <property type="molecule type" value="Genomic_DNA"/>
</dbReference>
<dbReference type="SUPFAM" id="SSF56935">
    <property type="entry name" value="Porins"/>
    <property type="match status" value="1"/>
</dbReference>
<keyword evidence="3 8" id="KW-1134">Transmembrane beta strand</keyword>
<evidence type="ECO:0000256" key="7">
    <source>
        <dbReference type="ARBA" id="ARBA00023237"/>
    </source>
</evidence>
<dbReference type="PROSITE" id="PS52016">
    <property type="entry name" value="TONB_DEPENDENT_REC_3"/>
    <property type="match status" value="1"/>
</dbReference>
<dbReference type="Pfam" id="PF13715">
    <property type="entry name" value="CarbopepD_reg_2"/>
    <property type="match status" value="1"/>
</dbReference>
<feature type="domain" description="TonB-dependent receptor plug" evidence="12">
    <location>
        <begin position="121"/>
        <end position="226"/>
    </location>
</feature>
<keyword evidence="5 9" id="KW-0798">TonB box</keyword>
<gene>
    <name evidence="13" type="ORF">IL45_12295</name>
    <name evidence="14" type="ORF">LY02_02522</name>
</gene>
<dbReference type="EMBL" id="PVNA01000005">
    <property type="protein sequence ID" value="PRX12868.1"/>
    <property type="molecule type" value="Genomic_DNA"/>
</dbReference>
<dbReference type="InterPro" id="IPR008969">
    <property type="entry name" value="CarboxyPept-like_regulatory"/>
</dbReference>
<dbReference type="InterPro" id="IPR023996">
    <property type="entry name" value="TonB-dep_OMP_SusC/RagA"/>
</dbReference>
<dbReference type="NCBIfam" id="TIGR04056">
    <property type="entry name" value="OMP_RagA_SusC"/>
    <property type="match status" value="1"/>
</dbReference>
<keyword evidence="2 8" id="KW-0813">Transport</keyword>
<dbReference type="Proteomes" id="UP000028531">
    <property type="component" value="Unassembled WGS sequence"/>
</dbReference>
<evidence type="ECO:0000313" key="14">
    <source>
        <dbReference type="EMBL" id="PRX12868.1"/>
    </source>
</evidence>
<dbReference type="SUPFAM" id="SSF49464">
    <property type="entry name" value="Carboxypeptidase regulatory domain-like"/>
    <property type="match status" value="1"/>
</dbReference>
<protein>
    <submittedName>
        <fullName evidence="13">TonB-dependent receptor</fullName>
    </submittedName>
    <submittedName>
        <fullName evidence="14">TonB-linked SusC/RagA family outer membrane protein</fullName>
    </submittedName>
</protein>
<dbReference type="InterPro" id="IPR037066">
    <property type="entry name" value="Plug_dom_sf"/>
</dbReference>
<feature type="signal peptide" evidence="10">
    <location>
        <begin position="1"/>
        <end position="27"/>
    </location>
</feature>
<dbReference type="Gene3D" id="2.170.130.10">
    <property type="entry name" value="TonB-dependent receptor, plug domain"/>
    <property type="match status" value="1"/>
</dbReference>
<dbReference type="InterPro" id="IPR000531">
    <property type="entry name" value="Beta-barrel_TonB"/>
</dbReference>
<evidence type="ECO:0000313" key="16">
    <source>
        <dbReference type="Proteomes" id="UP000239997"/>
    </source>
</evidence>
<evidence type="ECO:0000256" key="6">
    <source>
        <dbReference type="ARBA" id="ARBA00023136"/>
    </source>
</evidence>
<evidence type="ECO:0000256" key="2">
    <source>
        <dbReference type="ARBA" id="ARBA00022448"/>
    </source>
</evidence>
<comment type="caution">
    <text evidence="13">The sequence shown here is derived from an EMBL/GenBank/DDBJ whole genome shotgun (WGS) entry which is preliminary data.</text>
</comment>
<evidence type="ECO:0000259" key="12">
    <source>
        <dbReference type="Pfam" id="PF07715"/>
    </source>
</evidence>
<dbReference type="Pfam" id="PF07715">
    <property type="entry name" value="Plug"/>
    <property type="match status" value="1"/>
</dbReference>
<proteinExistence type="inferred from homology"/>
<dbReference type="Gene3D" id="2.60.40.1120">
    <property type="entry name" value="Carboxypeptidase-like, regulatory domain"/>
    <property type="match status" value="1"/>
</dbReference>
<evidence type="ECO:0000256" key="10">
    <source>
        <dbReference type="SAM" id="SignalP"/>
    </source>
</evidence>
<evidence type="ECO:0000256" key="9">
    <source>
        <dbReference type="RuleBase" id="RU003357"/>
    </source>
</evidence>
<dbReference type="InterPro" id="IPR023997">
    <property type="entry name" value="TonB-dep_OMP_SusC/RagA_CS"/>
</dbReference>
<evidence type="ECO:0000256" key="3">
    <source>
        <dbReference type="ARBA" id="ARBA00022452"/>
    </source>
</evidence>
<keyword evidence="16" id="KW-1185">Reference proteome</keyword>
<keyword evidence="6 8" id="KW-0472">Membrane</keyword>
<dbReference type="InterPro" id="IPR039426">
    <property type="entry name" value="TonB-dep_rcpt-like"/>
</dbReference>
<dbReference type="AlphaFoldDB" id="A0A084JVC0"/>